<dbReference type="GO" id="GO:0003856">
    <property type="term" value="F:3-dehydroquinate synthase activity"/>
    <property type="evidence" value="ECO:0007669"/>
    <property type="project" value="InterPro"/>
</dbReference>
<dbReference type="AlphaFoldDB" id="A0A103ZAB0"/>
<comment type="caution">
    <text evidence="2">The sequence shown here is derived from an EMBL/GenBank/DDBJ whole genome shotgun (WGS) entry which is preliminary data.</text>
</comment>
<evidence type="ECO:0000259" key="1">
    <source>
        <dbReference type="Pfam" id="PF26558"/>
    </source>
</evidence>
<reference evidence="2 3" key="1">
    <citation type="submission" date="2015-11" db="EMBL/GenBank/DDBJ databases">
        <title>Expanding the genomic diversity of Burkholderia species for the development of highly accurate diagnostics.</title>
        <authorList>
            <person name="Sahl J."/>
            <person name="Keim P."/>
            <person name="Wagner D."/>
        </authorList>
    </citation>
    <scope>NUCLEOTIDE SEQUENCE [LARGE SCALE GENOMIC DNA]</scope>
    <source>
        <strain evidence="2 3">MSMB1302</strain>
    </source>
</reference>
<dbReference type="EMBL" id="LOYH01000086">
    <property type="protein sequence ID" value="KVK76299.1"/>
    <property type="molecule type" value="Genomic_DNA"/>
</dbReference>
<proteinExistence type="predicted"/>
<dbReference type="Pfam" id="PF26558">
    <property type="entry name" value="DHQS_2nd"/>
    <property type="match status" value="1"/>
</dbReference>
<name>A0A103ZAB0_BURCE</name>
<accession>A0A103ZAB0</accession>
<gene>
    <name evidence="2" type="ORF">WS90_24080</name>
</gene>
<evidence type="ECO:0000313" key="3">
    <source>
        <dbReference type="Proteomes" id="UP000069001"/>
    </source>
</evidence>
<protein>
    <submittedName>
        <fullName evidence="2">3-dehydroquinate synthase</fullName>
    </submittedName>
</protein>
<sequence length="354" mass="36363">MHRYPWIDLRALGAQAGAVAADAARAGARRVVVAEAGRDTCAAGAAALLAVSTAGVATLVDDAHAPLAGVRVRIDGAADFDAARTAIARHALVLLDYALATTMPLERLLEGVRDAACRIVVSLADPHGAAYLARKHAQPPVEIAFAPRDAAALRGVLAACGELRSREPLKLKAFEVQRVEPLGVGLHAVIDGCSQLDGEECVLAGASATSMLLVVAAGAAHPPGRPLVFGIDAGSAESFVFCGGDRARQLSLLRSGERILTVGPAGDTRAIVVGRVRIESAPLVALHTRSASGANTRVVLRGDRAVRFRTDGGTAVGLADVAPGVRLAGYEPGAGWVDCRMRAAASRAVVSVSR</sequence>
<dbReference type="GO" id="GO:0016491">
    <property type="term" value="F:oxidoreductase activity"/>
    <property type="evidence" value="ECO:0007669"/>
    <property type="project" value="InterPro"/>
</dbReference>
<dbReference type="Proteomes" id="UP000069001">
    <property type="component" value="Unassembled WGS sequence"/>
</dbReference>
<dbReference type="NCBIfam" id="NF002625">
    <property type="entry name" value="PRK02290.1-3"/>
    <property type="match status" value="1"/>
</dbReference>
<organism evidence="2 3">
    <name type="scientific">Burkholderia cepacia</name>
    <name type="common">Pseudomonas cepacia</name>
    <dbReference type="NCBI Taxonomy" id="292"/>
    <lineage>
        <taxon>Bacteria</taxon>
        <taxon>Pseudomonadati</taxon>
        <taxon>Pseudomonadota</taxon>
        <taxon>Betaproteobacteria</taxon>
        <taxon>Burkholderiales</taxon>
        <taxon>Burkholderiaceae</taxon>
        <taxon>Burkholderia</taxon>
        <taxon>Burkholderia cepacia complex</taxon>
    </lineage>
</organism>
<dbReference type="GO" id="GO:0009073">
    <property type="term" value="P:aromatic amino acid family biosynthetic process"/>
    <property type="evidence" value="ECO:0007669"/>
    <property type="project" value="InterPro"/>
</dbReference>
<dbReference type="InterPro" id="IPR056179">
    <property type="entry name" value="DHQS_C"/>
</dbReference>
<evidence type="ECO:0000313" key="2">
    <source>
        <dbReference type="EMBL" id="KVK76299.1"/>
    </source>
</evidence>
<dbReference type="RefSeq" id="WP_059731642.1">
    <property type="nucleotide sequence ID" value="NZ_LOYH01000086.1"/>
</dbReference>
<feature type="domain" description="3-dehydroquinate synthase C-terminal" evidence="1">
    <location>
        <begin position="174"/>
        <end position="328"/>
    </location>
</feature>